<keyword evidence="4" id="KW-1185">Reference proteome</keyword>
<dbReference type="PANTHER" id="PTHR13847:SF289">
    <property type="entry name" value="GLYCINE OXIDASE"/>
    <property type="match status" value="1"/>
</dbReference>
<sequence>MQPKSYLVIGGGLVGAASALRLQAAGFAVTLIDPGDPRRAASFGNIGHIAAEQVSPLASRESLRTFPGRLFGLGGPLDFRWRDAGLWGPWALRFIAASDPARHARGQAALTAILAHALPAWRRLADFSGAPGVVGRDGHAVVWMSQIAAEKGLRSWERSPTGSAAFRPMGADDLNRYASVMTRAPVAGIRFSGTAQVSEPQAARDALMAAFRAQGGEVVHAHVARLSSGDRVIAHLGGGGGGTREAEGALVAAGAWAGRLMRGLGVEAPVIGERGYSVQSAEHGWDEALPPTVFEEQSMVVSRFTSGLRASSFVEFGSPDAPGDPRKWRALERRLSDLGIGFSSEPDRWVGPRPTLPDYLPAIGRLERDPRILYAFGHQHLGLTLSAITAELTASLAQGVEPAIDLNPFRIERFSRG</sequence>
<feature type="domain" description="FAD dependent oxidoreductase" evidence="2">
    <location>
        <begin position="6"/>
        <end position="396"/>
    </location>
</feature>
<dbReference type="EMBL" id="BSOY01000018">
    <property type="protein sequence ID" value="GLS01145.1"/>
    <property type="molecule type" value="Genomic_DNA"/>
</dbReference>
<evidence type="ECO:0000256" key="1">
    <source>
        <dbReference type="ARBA" id="ARBA00023002"/>
    </source>
</evidence>
<dbReference type="InterPro" id="IPR006076">
    <property type="entry name" value="FAD-dep_OxRdtase"/>
</dbReference>
<name>A0ABQ6BJ94_9CAUL</name>
<dbReference type="Pfam" id="PF01266">
    <property type="entry name" value="DAO"/>
    <property type="match status" value="1"/>
</dbReference>
<organism evidence="3 4">
    <name type="scientific">Brevundimonas denitrificans</name>
    <dbReference type="NCBI Taxonomy" id="1443434"/>
    <lineage>
        <taxon>Bacteria</taxon>
        <taxon>Pseudomonadati</taxon>
        <taxon>Pseudomonadota</taxon>
        <taxon>Alphaproteobacteria</taxon>
        <taxon>Caulobacterales</taxon>
        <taxon>Caulobacteraceae</taxon>
        <taxon>Brevundimonas</taxon>
    </lineage>
</organism>
<proteinExistence type="predicted"/>
<comment type="caution">
    <text evidence="3">The sequence shown here is derived from an EMBL/GenBank/DDBJ whole genome shotgun (WGS) entry which is preliminary data.</text>
</comment>
<reference evidence="4" key="1">
    <citation type="journal article" date="2019" name="Int. J. Syst. Evol. Microbiol.">
        <title>The Global Catalogue of Microorganisms (GCM) 10K type strain sequencing project: providing services to taxonomists for standard genome sequencing and annotation.</title>
        <authorList>
            <consortium name="The Broad Institute Genomics Platform"/>
            <consortium name="The Broad Institute Genome Sequencing Center for Infectious Disease"/>
            <person name="Wu L."/>
            <person name="Ma J."/>
        </authorList>
    </citation>
    <scope>NUCLEOTIDE SEQUENCE [LARGE SCALE GENOMIC DNA]</scope>
    <source>
        <strain evidence="4">NBRC 110107</strain>
    </source>
</reference>
<gene>
    <name evidence="3" type="primary">dadA</name>
    <name evidence="3" type="ORF">GCM10007859_11560</name>
</gene>
<dbReference type="PANTHER" id="PTHR13847">
    <property type="entry name" value="SARCOSINE DEHYDROGENASE-RELATED"/>
    <property type="match status" value="1"/>
</dbReference>
<accession>A0ABQ6BJ94</accession>
<dbReference type="Gene3D" id="3.50.50.60">
    <property type="entry name" value="FAD/NAD(P)-binding domain"/>
    <property type="match status" value="2"/>
</dbReference>
<evidence type="ECO:0000313" key="4">
    <source>
        <dbReference type="Proteomes" id="UP001156921"/>
    </source>
</evidence>
<protein>
    <submittedName>
        <fullName evidence="3">D-amino-acid dehydrogenase</fullName>
    </submittedName>
</protein>
<dbReference type="RefSeq" id="WP_284221997.1">
    <property type="nucleotide sequence ID" value="NZ_BSOY01000018.1"/>
</dbReference>
<dbReference type="Proteomes" id="UP001156921">
    <property type="component" value="Unassembled WGS sequence"/>
</dbReference>
<evidence type="ECO:0000313" key="3">
    <source>
        <dbReference type="EMBL" id="GLS01145.1"/>
    </source>
</evidence>
<dbReference type="InterPro" id="IPR036188">
    <property type="entry name" value="FAD/NAD-bd_sf"/>
</dbReference>
<keyword evidence="1" id="KW-0560">Oxidoreductase</keyword>
<dbReference type="Gene3D" id="3.30.9.10">
    <property type="entry name" value="D-Amino Acid Oxidase, subunit A, domain 2"/>
    <property type="match status" value="1"/>
</dbReference>
<dbReference type="SUPFAM" id="SSF51905">
    <property type="entry name" value="FAD/NAD(P)-binding domain"/>
    <property type="match status" value="1"/>
</dbReference>
<evidence type="ECO:0000259" key="2">
    <source>
        <dbReference type="Pfam" id="PF01266"/>
    </source>
</evidence>